<dbReference type="SUPFAM" id="SSF51905">
    <property type="entry name" value="FAD/NAD(P)-binding domain"/>
    <property type="match status" value="1"/>
</dbReference>
<dbReference type="PANTHER" id="PTHR47469:SF2">
    <property type="entry name" value="OS06G0597600 PROTEIN"/>
    <property type="match status" value="1"/>
</dbReference>
<dbReference type="GO" id="GO:0071949">
    <property type="term" value="F:FAD binding"/>
    <property type="evidence" value="ECO:0007669"/>
    <property type="project" value="InterPro"/>
</dbReference>
<evidence type="ECO:0000313" key="3">
    <source>
        <dbReference type="EMBL" id="QET05777.1"/>
    </source>
</evidence>
<dbReference type="InterPro" id="IPR002938">
    <property type="entry name" value="FAD-bd"/>
</dbReference>
<dbReference type="InterPro" id="IPR053212">
    <property type="entry name" value="DHP_3-monooxygenase"/>
</dbReference>
<evidence type="ECO:0000259" key="1">
    <source>
        <dbReference type="Pfam" id="PF01494"/>
    </source>
</evidence>
<protein>
    <submittedName>
        <fullName evidence="3">FAD-dependent oxidoreductase</fullName>
    </submittedName>
</protein>
<dbReference type="Proteomes" id="UP000322822">
    <property type="component" value="Chromosome 2"/>
</dbReference>
<dbReference type="Gene3D" id="3.30.9.60">
    <property type="match status" value="1"/>
</dbReference>
<dbReference type="Pfam" id="PF01494">
    <property type="entry name" value="FAD_binding_3"/>
    <property type="match status" value="2"/>
</dbReference>
<name>A0A5P2HBZ4_9BURK</name>
<dbReference type="OrthoDB" id="8591538at2"/>
<dbReference type="EMBL" id="CP044067">
    <property type="protein sequence ID" value="QET05777.1"/>
    <property type="molecule type" value="Genomic_DNA"/>
</dbReference>
<dbReference type="AlphaFoldDB" id="A0A5P2HBZ4"/>
<dbReference type="Gene3D" id="3.50.50.60">
    <property type="entry name" value="FAD/NAD(P)-binding domain"/>
    <property type="match status" value="2"/>
</dbReference>
<dbReference type="PANTHER" id="PTHR47469">
    <property type="entry name" value="MONOOXYGENASE-LIKE"/>
    <property type="match status" value="1"/>
</dbReference>
<feature type="domain" description="FAD-binding" evidence="1">
    <location>
        <begin position="15"/>
        <end position="166"/>
    </location>
</feature>
<reference evidence="3 4" key="1">
    <citation type="submission" date="2019-09" db="EMBL/GenBank/DDBJ databases">
        <title>FDA dAtabase for Regulatory Grade micrObial Sequences (FDA-ARGOS): Supporting development and validation of Infectious Disease Dx tests.</title>
        <authorList>
            <person name="Sciortino C."/>
            <person name="Tallon L."/>
            <person name="Sadzewicz L."/>
            <person name="Vavikolanu K."/>
            <person name="Mehta A."/>
            <person name="Aluvathingal J."/>
            <person name="Nadendla S."/>
            <person name="Nandy P."/>
            <person name="Geyer C."/>
            <person name="Yan Y."/>
            <person name="Sichtig H."/>
        </authorList>
    </citation>
    <scope>NUCLEOTIDE SEQUENCE [LARGE SCALE GENOMIC DNA]</scope>
    <source>
        <strain evidence="3 4">FDAARGOS_664</strain>
    </source>
</reference>
<organism evidence="3 4">
    <name type="scientific">Cupriavidus pauculus</name>
    <dbReference type="NCBI Taxonomy" id="82633"/>
    <lineage>
        <taxon>Bacteria</taxon>
        <taxon>Pseudomonadati</taxon>
        <taxon>Pseudomonadota</taxon>
        <taxon>Betaproteobacteria</taxon>
        <taxon>Burkholderiales</taxon>
        <taxon>Burkholderiaceae</taxon>
        <taxon>Cupriavidus</taxon>
    </lineage>
</organism>
<dbReference type="NCBIfam" id="NF005566">
    <property type="entry name" value="PRK07236.1"/>
    <property type="match status" value="1"/>
</dbReference>
<feature type="domain" description="2,6-dihydroxypyridine 3-monooxygenase substrate binding" evidence="2">
    <location>
        <begin position="173"/>
        <end position="301"/>
    </location>
</feature>
<feature type="domain" description="FAD-binding" evidence="1">
    <location>
        <begin position="305"/>
        <end position="371"/>
    </location>
</feature>
<dbReference type="SUPFAM" id="SSF54373">
    <property type="entry name" value="FAD-linked reductases, C-terminal domain"/>
    <property type="match status" value="1"/>
</dbReference>
<dbReference type="PRINTS" id="PR00420">
    <property type="entry name" value="RNGMNOXGNASE"/>
</dbReference>
<dbReference type="RefSeq" id="WP_150376266.1">
    <property type="nucleotide sequence ID" value="NZ_CP044067.1"/>
</dbReference>
<dbReference type="InterPro" id="IPR036188">
    <property type="entry name" value="FAD/NAD-bd_sf"/>
</dbReference>
<proteinExistence type="predicted"/>
<gene>
    <name evidence="3" type="ORF">FOB72_27815</name>
</gene>
<evidence type="ECO:0000313" key="4">
    <source>
        <dbReference type="Proteomes" id="UP000322822"/>
    </source>
</evidence>
<dbReference type="InterPro" id="IPR054707">
    <property type="entry name" value="DhpH_subs-bd"/>
</dbReference>
<dbReference type="Pfam" id="PF22607">
    <property type="entry name" value="FAD_binding-like"/>
    <property type="match status" value="1"/>
</dbReference>
<evidence type="ECO:0000259" key="2">
    <source>
        <dbReference type="Pfam" id="PF22607"/>
    </source>
</evidence>
<accession>A0A5P2HBZ4</accession>
<sequence length="411" mass="44454">MNAASSTHAVGRKTAIVVGGSLGGLFAANMLSRDGWKVEVFERTPEALAGRGAGIVTHPELFEALAAAGIAVDDGIGVQVDARVTLSRDGTVLSERQLPQTLTAWGKMYEVLRRGYTGSYRSGAVVARVDSDAAQATVTLQDGTRHHADMVIAADGFRSCVRAQLLPDVDLQYAGYIAWRGLVDESRLSPRTHADIFGKFAFCLPPREQILGYPVAGDANSIVPGQRRYNFVWYRATREEDQLPDLLTDAGGKYWAHGIPPGLIRRDVLDEMEDAATALLAPQFAEVVTRTPQPLFQPIFDLAVPRMAFGRVALLGDAAFVARPHCGMGVTKAAGDAMALAQALRGTPSIADALQAYEATRVPIGHAIVEHARHLGAYMQAQLKSDTDRAMAERYRTPEAVMRETAISRRF</sequence>